<accession>A0A2T0B4E4</accession>
<gene>
    <name evidence="3" type="ORF">CLLI_13360</name>
</gene>
<dbReference type="InterPro" id="IPR010273">
    <property type="entry name" value="DUF881"/>
</dbReference>
<name>A0A2T0B4E4_9CLOT</name>
<dbReference type="AlphaFoldDB" id="A0A2T0B4E4"/>
<evidence type="ECO:0000313" key="4">
    <source>
        <dbReference type="Proteomes" id="UP000239706"/>
    </source>
</evidence>
<evidence type="ECO:0000256" key="2">
    <source>
        <dbReference type="SAM" id="Coils"/>
    </source>
</evidence>
<keyword evidence="4" id="KW-1185">Reference proteome</keyword>
<feature type="coiled-coil region" evidence="2">
    <location>
        <begin position="41"/>
        <end position="75"/>
    </location>
</feature>
<proteinExistence type="inferred from homology"/>
<evidence type="ECO:0000256" key="1">
    <source>
        <dbReference type="ARBA" id="ARBA00009108"/>
    </source>
</evidence>
<dbReference type="Pfam" id="PF05949">
    <property type="entry name" value="DUF881"/>
    <property type="match status" value="1"/>
</dbReference>
<organism evidence="3 4">
    <name type="scientific">Clostridium liquoris</name>
    <dbReference type="NCBI Taxonomy" id="1289519"/>
    <lineage>
        <taxon>Bacteria</taxon>
        <taxon>Bacillati</taxon>
        <taxon>Bacillota</taxon>
        <taxon>Clostridia</taxon>
        <taxon>Eubacteriales</taxon>
        <taxon>Clostridiaceae</taxon>
        <taxon>Clostridium</taxon>
    </lineage>
</organism>
<dbReference type="RefSeq" id="WP_106063453.1">
    <property type="nucleotide sequence ID" value="NZ_PVXO01000036.1"/>
</dbReference>
<protein>
    <recommendedName>
        <fullName evidence="5">Division initiation protein</fullName>
    </recommendedName>
</protein>
<reference evidence="3 4" key="1">
    <citation type="submission" date="2018-03" db="EMBL/GenBank/DDBJ databases">
        <title>Genome sequence of Clostridium liquoris DSM 100320.</title>
        <authorList>
            <person name="Poehlein A."/>
            <person name="Daniel R."/>
        </authorList>
    </citation>
    <scope>NUCLEOTIDE SEQUENCE [LARGE SCALE GENOMIC DNA]</scope>
    <source>
        <strain evidence="3 4">DSM 100320</strain>
    </source>
</reference>
<comment type="similarity">
    <text evidence="1">Belongs to the UPF0749 family.</text>
</comment>
<evidence type="ECO:0008006" key="5">
    <source>
        <dbReference type="Google" id="ProtNLM"/>
    </source>
</evidence>
<comment type="caution">
    <text evidence="3">The sequence shown here is derived from an EMBL/GenBank/DDBJ whole genome shotgun (WGS) entry which is preliminary data.</text>
</comment>
<sequence>MRKWGSQISVALVCAILGFMLTYQFKLLHKQETINVNPYNSADITAEIEQYKKEKDNLNNKVNELEGKVKNYEEAAAGRDDATKNLLKELEDTRILTGTTDVQGEGVIIYLTPNSTIFGGGNEAKITDKHLIYLINELKYAGAEAISINDIRVTGRTGIRISGNSISINGEDRVSPSKRIVIKAIGYKKNLEATLSFPETLADFKGICDVKYETSDNIKIDRYNKPYKFEYAKPVKSQ</sequence>
<evidence type="ECO:0000313" key="3">
    <source>
        <dbReference type="EMBL" id="PRR78754.1"/>
    </source>
</evidence>
<dbReference type="Proteomes" id="UP000239706">
    <property type="component" value="Unassembled WGS sequence"/>
</dbReference>
<dbReference type="PANTHER" id="PTHR37313:SF2">
    <property type="entry name" value="UPF0749 PROTEIN YLXX"/>
    <property type="match status" value="1"/>
</dbReference>
<dbReference type="PANTHER" id="PTHR37313">
    <property type="entry name" value="UPF0749 PROTEIN RV1825"/>
    <property type="match status" value="1"/>
</dbReference>
<dbReference type="OrthoDB" id="9776196at2"/>
<dbReference type="EMBL" id="PVXO01000036">
    <property type="protein sequence ID" value="PRR78754.1"/>
    <property type="molecule type" value="Genomic_DNA"/>
</dbReference>
<dbReference type="Gene3D" id="3.30.70.1880">
    <property type="entry name" value="Protein of unknown function DUF881"/>
    <property type="match status" value="1"/>
</dbReference>
<keyword evidence="2" id="KW-0175">Coiled coil</keyword>